<feature type="transmembrane region" description="Helical" evidence="1">
    <location>
        <begin position="34"/>
        <end position="57"/>
    </location>
</feature>
<feature type="transmembrane region" description="Helical" evidence="1">
    <location>
        <begin position="216"/>
        <end position="237"/>
    </location>
</feature>
<proteinExistence type="predicted"/>
<organism evidence="2 3">
    <name type="scientific">Micromonospora matsumotoense</name>
    <dbReference type="NCBI Taxonomy" id="121616"/>
    <lineage>
        <taxon>Bacteria</taxon>
        <taxon>Bacillati</taxon>
        <taxon>Actinomycetota</taxon>
        <taxon>Actinomycetes</taxon>
        <taxon>Micromonosporales</taxon>
        <taxon>Micromonosporaceae</taxon>
        <taxon>Micromonospora</taxon>
    </lineage>
</organism>
<evidence type="ECO:0000313" key="2">
    <source>
        <dbReference type="EMBL" id="SCE80193.1"/>
    </source>
</evidence>
<accession>A0A1C4V841</accession>
<keyword evidence="1" id="KW-0472">Membrane</keyword>
<keyword evidence="2" id="KW-0378">Hydrolase</keyword>
<gene>
    <name evidence="2" type="ORF">GA0070216_102198</name>
</gene>
<dbReference type="EMBL" id="FMCU01000002">
    <property type="protein sequence ID" value="SCE80193.1"/>
    <property type="molecule type" value="Genomic_DNA"/>
</dbReference>
<dbReference type="GO" id="GO:0016787">
    <property type="term" value="F:hydrolase activity"/>
    <property type="evidence" value="ECO:0007669"/>
    <property type="project" value="UniProtKB-KW"/>
</dbReference>
<name>A0A1C4V841_9ACTN</name>
<feature type="transmembrane region" description="Helical" evidence="1">
    <location>
        <begin position="92"/>
        <end position="115"/>
    </location>
</feature>
<keyword evidence="1" id="KW-1133">Transmembrane helix</keyword>
<dbReference type="SUPFAM" id="SSF53474">
    <property type="entry name" value="alpha/beta-Hydrolases"/>
    <property type="match status" value="1"/>
</dbReference>
<feature type="transmembrane region" description="Helical" evidence="1">
    <location>
        <begin position="127"/>
        <end position="148"/>
    </location>
</feature>
<keyword evidence="1" id="KW-0812">Transmembrane</keyword>
<protein>
    <submittedName>
        <fullName evidence="2">Alpha/beta hydrolase family</fullName>
    </submittedName>
</protein>
<feature type="transmembrane region" description="Helical" evidence="1">
    <location>
        <begin position="154"/>
        <end position="175"/>
    </location>
</feature>
<feature type="transmembrane region" description="Helical" evidence="1">
    <location>
        <begin position="249"/>
        <end position="269"/>
    </location>
</feature>
<evidence type="ECO:0000313" key="3">
    <source>
        <dbReference type="Proteomes" id="UP000198797"/>
    </source>
</evidence>
<dbReference type="AlphaFoldDB" id="A0A1C4V841"/>
<keyword evidence="3" id="KW-1185">Reference proteome</keyword>
<dbReference type="Gene3D" id="3.40.50.1820">
    <property type="entry name" value="alpha/beta hydrolase"/>
    <property type="match status" value="1"/>
</dbReference>
<dbReference type="InterPro" id="IPR029058">
    <property type="entry name" value="AB_hydrolase_fold"/>
</dbReference>
<dbReference type="STRING" id="121616.GA0070216_102198"/>
<evidence type="ECO:0000256" key="1">
    <source>
        <dbReference type="SAM" id="Phobius"/>
    </source>
</evidence>
<dbReference type="Proteomes" id="UP000198797">
    <property type="component" value="Unassembled WGS sequence"/>
</dbReference>
<sequence length="567" mass="62103">MPDSPTPAPVPVEPARDAIADGRRGTGVIVSRRFVGLLVLTGLMPMIEAVVLVILGFRAAEGVPPQVTALWPYDTYHDLRWLYVYHRSWWEFALWLCYILVARGLFTTGLVVLAWPAEVRRPSLGWLLRRNVVLGVLVGVFVAPWAAISVAASVVALSWVLLASLLPMFLLAPFLQRVAVVEHWWRGLPSISLVGWSLLNFVVLTVAGALCWVTPGWWTVPVAGVAGVLNGLLWNRTVRAALLPSRVRWARVPVTPLAALLAVAVPLVIPPVTDLVPGNEQWIRTAVLERPLPSEVTHAVIVLTGYGSDYGGEQPADPRVQRFSYRGLDPDGRPLAYRSSDTTKSMADSVSLLARQVERLHRRTGRRVALIGESEGALVARTYLARRPDPVVDTLVMFSPLIYAGRAYYPPPHHDRGWGVATGWQLRAIFGLADVGGGPDEPFIRSLLDDAPFYRNQLMCPVPGVRIVAFLPTATATEAPPGEYSRIPVFQIPGVHGGLLDRRLVQDRLIDFLLGRPIAQTRAEYPLLQSFAAAWQAPPLPIEANPAWAGNRQPDPAFTGKVCLPAG</sequence>
<reference evidence="3" key="1">
    <citation type="submission" date="2016-06" db="EMBL/GenBank/DDBJ databases">
        <authorList>
            <person name="Varghese N."/>
            <person name="Submissions Spin"/>
        </authorList>
    </citation>
    <scope>NUCLEOTIDE SEQUENCE [LARGE SCALE GENOMIC DNA]</scope>
    <source>
        <strain evidence="3">DSM 44100</strain>
    </source>
</reference>
<feature type="transmembrane region" description="Helical" evidence="1">
    <location>
        <begin position="187"/>
        <end position="210"/>
    </location>
</feature>